<gene>
    <name evidence="1" type="ORF">HJG63_010186</name>
</gene>
<organism evidence="1 2">
    <name type="scientific">Rousettus aegyptiacus</name>
    <name type="common">Egyptian fruit bat</name>
    <name type="synonym">Pteropus aegyptiacus</name>
    <dbReference type="NCBI Taxonomy" id="9407"/>
    <lineage>
        <taxon>Eukaryota</taxon>
        <taxon>Metazoa</taxon>
        <taxon>Chordata</taxon>
        <taxon>Craniata</taxon>
        <taxon>Vertebrata</taxon>
        <taxon>Euteleostomi</taxon>
        <taxon>Mammalia</taxon>
        <taxon>Eutheria</taxon>
        <taxon>Laurasiatheria</taxon>
        <taxon>Chiroptera</taxon>
        <taxon>Yinpterochiroptera</taxon>
        <taxon>Pteropodoidea</taxon>
        <taxon>Pteropodidae</taxon>
        <taxon>Rousettinae</taxon>
        <taxon>Rousettus</taxon>
    </lineage>
</organism>
<evidence type="ECO:0000313" key="2">
    <source>
        <dbReference type="Proteomes" id="UP000593571"/>
    </source>
</evidence>
<reference evidence="1 2" key="1">
    <citation type="journal article" date="2020" name="Nature">
        <title>Six reference-quality genomes reveal evolution of bat adaptations.</title>
        <authorList>
            <person name="Jebb D."/>
            <person name="Huang Z."/>
            <person name="Pippel M."/>
            <person name="Hughes G.M."/>
            <person name="Lavrichenko K."/>
            <person name="Devanna P."/>
            <person name="Winkler S."/>
            <person name="Jermiin L.S."/>
            <person name="Skirmuntt E.C."/>
            <person name="Katzourakis A."/>
            <person name="Burkitt-Gray L."/>
            <person name="Ray D.A."/>
            <person name="Sullivan K.A.M."/>
            <person name="Roscito J.G."/>
            <person name="Kirilenko B.M."/>
            <person name="Davalos L.M."/>
            <person name="Corthals A.P."/>
            <person name="Power M.L."/>
            <person name="Jones G."/>
            <person name="Ransome R.D."/>
            <person name="Dechmann D.K.N."/>
            <person name="Locatelli A.G."/>
            <person name="Puechmaille S.J."/>
            <person name="Fedrigo O."/>
            <person name="Jarvis E.D."/>
            <person name="Hiller M."/>
            <person name="Vernes S.C."/>
            <person name="Myers E.W."/>
            <person name="Teeling E.C."/>
        </authorList>
    </citation>
    <scope>NUCLEOTIDE SEQUENCE [LARGE SCALE GENOMIC DNA]</scope>
    <source>
        <strain evidence="1">MRouAeg1</strain>
        <tissue evidence="1">Muscle</tissue>
    </source>
</reference>
<accession>A0A7J8JH44</accession>
<dbReference type="EMBL" id="JACASE010000002">
    <property type="protein sequence ID" value="KAF6495851.1"/>
    <property type="molecule type" value="Genomic_DNA"/>
</dbReference>
<dbReference type="Proteomes" id="UP000593571">
    <property type="component" value="Unassembled WGS sequence"/>
</dbReference>
<comment type="caution">
    <text evidence="1">The sequence shown here is derived from an EMBL/GenBank/DDBJ whole genome shotgun (WGS) entry which is preliminary data.</text>
</comment>
<dbReference type="AlphaFoldDB" id="A0A7J8JH44"/>
<keyword evidence="2" id="KW-1185">Reference proteome</keyword>
<name>A0A7J8JH44_ROUAE</name>
<proteinExistence type="predicted"/>
<protein>
    <submittedName>
        <fullName evidence="1">Uncharacterized protein</fullName>
    </submittedName>
</protein>
<evidence type="ECO:0000313" key="1">
    <source>
        <dbReference type="EMBL" id="KAF6495851.1"/>
    </source>
</evidence>
<sequence>MKHAYCDQQILELSLETEFINSSKCILYFAGVYLFPTNIQCDDLISFSWTPSSPQTSLFTIPYSFNSTCFLSHPVNLFSEKSASLRCSLKVPHPTPKQEPHTAPFLPITAWGQEKMLSVMVNFRSQFN</sequence>